<name>A0A8J3QB47_9ACTN</name>
<evidence type="ECO:0000313" key="5">
    <source>
        <dbReference type="Proteomes" id="UP000612899"/>
    </source>
</evidence>
<evidence type="ECO:0000313" key="4">
    <source>
        <dbReference type="EMBL" id="GIH07290.1"/>
    </source>
</evidence>
<keyword evidence="1" id="KW-0489">Methyltransferase</keyword>
<dbReference type="EMBL" id="BONY01000035">
    <property type="protein sequence ID" value="GIH07290.1"/>
    <property type="molecule type" value="Genomic_DNA"/>
</dbReference>
<dbReference type="Gene3D" id="3.40.50.150">
    <property type="entry name" value="Vaccinia Virus protein VP39"/>
    <property type="match status" value="1"/>
</dbReference>
<dbReference type="InterPro" id="IPR029063">
    <property type="entry name" value="SAM-dependent_MTases_sf"/>
</dbReference>
<keyword evidence="3" id="KW-0949">S-adenosyl-L-methionine</keyword>
<keyword evidence="2" id="KW-0808">Transferase</keyword>
<dbReference type="GO" id="GO:0008168">
    <property type="term" value="F:methyltransferase activity"/>
    <property type="evidence" value="ECO:0007669"/>
    <property type="project" value="UniProtKB-KW"/>
</dbReference>
<dbReference type="Proteomes" id="UP000612899">
    <property type="component" value="Unassembled WGS sequence"/>
</dbReference>
<reference evidence="4" key="1">
    <citation type="submission" date="2021-01" db="EMBL/GenBank/DDBJ databases">
        <title>Whole genome shotgun sequence of Rhizocola hellebori NBRC 109834.</title>
        <authorList>
            <person name="Komaki H."/>
            <person name="Tamura T."/>
        </authorList>
    </citation>
    <scope>NUCLEOTIDE SEQUENCE</scope>
    <source>
        <strain evidence="4">NBRC 109834</strain>
    </source>
</reference>
<proteinExistence type="predicted"/>
<comment type="caution">
    <text evidence="4">The sequence shown here is derived from an EMBL/GenBank/DDBJ whole genome shotgun (WGS) entry which is preliminary data.</text>
</comment>
<dbReference type="AlphaFoldDB" id="A0A8J3QB47"/>
<evidence type="ECO:0000256" key="1">
    <source>
        <dbReference type="ARBA" id="ARBA00022603"/>
    </source>
</evidence>
<keyword evidence="5" id="KW-1185">Reference proteome</keyword>
<dbReference type="PROSITE" id="PS51681">
    <property type="entry name" value="SAM_MT_NNMT_PNMT_TEMT"/>
    <property type="match status" value="1"/>
</dbReference>
<accession>A0A8J3QB47</accession>
<dbReference type="InterPro" id="IPR000940">
    <property type="entry name" value="NNMT_TEMT_trans"/>
</dbReference>
<evidence type="ECO:0000256" key="2">
    <source>
        <dbReference type="ARBA" id="ARBA00022679"/>
    </source>
</evidence>
<organism evidence="4 5">
    <name type="scientific">Rhizocola hellebori</name>
    <dbReference type="NCBI Taxonomy" id="1392758"/>
    <lineage>
        <taxon>Bacteria</taxon>
        <taxon>Bacillati</taxon>
        <taxon>Actinomycetota</taxon>
        <taxon>Actinomycetes</taxon>
        <taxon>Micromonosporales</taxon>
        <taxon>Micromonosporaceae</taxon>
        <taxon>Rhizocola</taxon>
    </lineage>
</organism>
<dbReference type="GO" id="GO:0032259">
    <property type="term" value="P:methylation"/>
    <property type="evidence" value="ECO:0007669"/>
    <property type="project" value="UniProtKB-KW"/>
</dbReference>
<sequence length="100" mass="10654">MMFVAESITGDMSEFRLAIKNFLGSLKPGAPFAMAFMAGSEGYSVADKWFPSVPVGRRDVAEAIAEAVDAELVDIPIPDEGPLREGYEGMILALGTKALT</sequence>
<protein>
    <submittedName>
        <fullName evidence="4">Uncharacterized protein</fullName>
    </submittedName>
</protein>
<gene>
    <name evidence="4" type="ORF">Rhe02_53570</name>
</gene>
<evidence type="ECO:0000256" key="3">
    <source>
        <dbReference type="ARBA" id="ARBA00022691"/>
    </source>
</evidence>